<dbReference type="AlphaFoldDB" id="A0A9P1IDW9"/>
<gene>
    <name evidence="1" type="ORF">CAMP_LOCUS6071</name>
</gene>
<evidence type="ECO:0000313" key="2">
    <source>
        <dbReference type="Proteomes" id="UP001152747"/>
    </source>
</evidence>
<evidence type="ECO:0000313" key="1">
    <source>
        <dbReference type="EMBL" id="CAI5443434.1"/>
    </source>
</evidence>
<comment type="caution">
    <text evidence="1">The sequence shown here is derived from an EMBL/GenBank/DDBJ whole genome shotgun (WGS) entry which is preliminary data.</text>
</comment>
<dbReference type="EMBL" id="CANHGI010000002">
    <property type="protein sequence ID" value="CAI5443434.1"/>
    <property type="molecule type" value="Genomic_DNA"/>
</dbReference>
<organism evidence="1 2">
    <name type="scientific">Caenorhabditis angaria</name>
    <dbReference type="NCBI Taxonomy" id="860376"/>
    <lineage>
        <taxon>Eukaryota</taxon>
        <taxon>Metazoa</taxon>
        <taxon>Ecdysozoa</taxon>
        <taxon>Nematoda</taxon>
        <taxon>Chromadorea</taxon>
        <taxon>Rhabditida</taxon>
        <taxon>Rhabditina</taxon>
        <taxon>Rhabditomorpha</taxon>
        <taxon>Rhabditoidea</taxon>
        <taxon>Rhabditidae</taxon>
        <taxon>Peloderinae</taxon>
        <taxon>Caenorhabditis</taxon>
    </lineage>
</organism>
<accession>A0A9P1IDW9</accession>
<sequence length="69" mass="8207">MKFYLAQQIECQNFWISYHKHVVLKNSNILHQDYQFIKNGQITENYDQASSWLLNPGDAKIRESFFGIP</sequence>
<protein>
    <submittedName>
        <fullName evidence="1">Uncharacterized protein</fullName>
    </submittedName>
</protein>
<reference evidence="1" key="1">
    <citation type="submission" date="2022-11" db="EMBL/GenBank/DDBJ databases">
        <authorList>
            <person name="Kikuchi T."/>
        </authorList>
    </citation>
    <scope>NUCLEOTIDE SEQUENCE</scope>
    <source>
        <strain evidence="1">PS1010</strain>
    </source>
</reference>
<proteinExistence type="predicted"/>
<dbReference type="Proteomes" id="UP001152747">
    <property type="component" value="Unassembled WGS sequence"/>
</dbReference>
<name>A0A9P1IDW9_9PELO</name>
<keyword evidence="2" id="KW-1185">Reference proteome</keyword>